<evidence type="ECO:0000256" key="3">
    <source>
        <dbReference type="ARBA" id="ARBA00022670"/>
    </source>
</evidence>
<dbReference type="Proteomes" id="UP000230233">
    <property type="component" value="Chromosome V"/>
</dbReference>
<organism evidence="13 14">
    <name type="scientific">Caenorhabditis nigoni</name>
    <dbReference type="NCBI Taxonomy" id="1611254"/>
    <lineage>
        <taxon>Eukaryota</taxon>
        <taxon>Metazoa</taxon>
        <taxon>Ecdysozoa</taxon>
        <taxon>Nematoda</taxon>
        <taxon>Chromadorea</taxon>
        <taxon>Rhabditida</taxon>
        <taxon>Rhabditina</taxon>
        <taxon>Rhabditomorpha</taxon>
        <taxon>Rhabditoidea</taxon>
        <taxon>Rhabditidae</taxon>
        <taxon>Peloderinae</taxon>
        <taxon>Caenorhabditis</taxon>
    </lineage>
</organism>
<dbReference type="InterPro" id="IPR011249">
    <property type="entry name" value="Metalloenz_LuxS/M16"/>
</dbReference>
<accession>A0A2G5T8C5</accession>
<evidence type="ECO:0000256" key="7">
    <source>
        <dbReference type="ARBA" id="ARBA00023049"/>
    </source>
</evidence>
<dbReference type="InterPro" id="IPR032632">
    <property type="entry name" value="Peptidase_M16_M"/>
</dbReference>
<dbReference type="InterPro" id="IPR001431">
    <property type="entry name" value="Pept_M16_Zn_BS"/>
</dbReference>
<reference evidence="14" key="1">
    <citation type="submission" date="2017-10" db="EMBL/GenBank/DDBJ databases">
        <title>Rapid genome shrinkage in a self-fertile nematode reveals novel sperm competition proteins.</title>
        <authorList>
            <person name="Yin D."/>
            <person name="Schwarz E.M."/>
            <person name="Thomas C.G."/>
            <person name="Felde R.L."/>
            <person name="Korf I.F."/>
            <person name="Cutter A.D."/>
            <person name="Schartner C.M."/>
            <person name="Ralston E.J."/>
            <person name="Meyer B.J."/>
            <person name="Haag E.S."/>
        </authorList>
    </citation>
    <scope>NUCLEOTIDE SEQUENCE [LARGE SCALE GENOMIC DNA]</scope>
    <source>
        <strain evidence="14">JU1422</strain>
    </source>
</reference>
<evidence type="ECO:0000256" key="9">
    <source>
        <dbReference type="SAM" id="MobiDB-lite"/>
    </source>
</evidence>
<comment type="similarity">
    <text evidence="2 8">Belongs to the peptidase M16 family.</text>
</comment>
<evidence type="ECO:0000256" key="1">
    <source>
        <dbReference type="ARBA" id="ARBA00001947"/>
    </source>
</evidence>
<protein>
    <recommendedName>
        <fullName evidence="15">Peptidase M16 N-terminal domain-containing protein</fullName>
    </recommendedName>
</protein>
<name>A0A2G5T8C5_9PELO</name>
<dbReference type="GO" id="GO:0046872">
    <property type="term" value="F:metal ion binding"/>
    <property type="evidence" value="ECO:0007669"/>
    <property type="project" value="UniProtKB-KW"/>
</dbReference>
<gene>
    <name evidence="13" type="primary">Cnig_chr_V.g17267</name>
    <name evidence="13" type="ORF">B9Z55_017267</name>
</gene>
<dbReference type="OrthoDB" id="7784541at2759"/>
<dbReference type="GO" id="GO:0004222">
    <property type="term" value="F:metalloendopeptidase activity"/>
    <property type="evidence" value="ECO:0007669"/>
    <property type="project" value="InterPro"/>
</dbReference>
<dbReference type="AlphaFoldDB" id="A0A2G5T8C5"/>
<dbReference type="SUPFAM" id="SSF63411">
    <property type="entry name" value="LuxS/MPP-like metallohydrolase"/>
    <property type="match status" value="2"/>
</dbReference>
<dbReference type="EMBL" id="PDUG01000005">
    <property type="protein sequence ID" value="PIC23635.1"/>
    <property type="molecule type" value="Genomic_DNA"/>
</dbReference>
<evidence type="ECO:0000259" key="10">
    <source>
        <dbReference type="Pfam" id="PF00675"/>
    </source>
</evidence>
<dbReference type="GO" id="GO:0005829">
    <property type="term" value="C:cytosol"/>
    <property type="evidence" value="ECO:0007669"/>
    <property type="project" value="TreeGrafter"/>
</dbReference>
<dbReference type="Pfam" id="PF05193">
    <property type="entry name" value="Peptidase_M16_C"/>
    <property type="match status" value="1"/>
</dbReference>
<proteinExistence type="inferred from homology"/>
<evidence type="ECO:0000256" key="2">
    <source>
        <dbReference type="ARBA" id="ARBA00007261"/>
    </source>
</evidence>
<dbReference type="InterPro" id="IPR007863">
    <property type="entry name" value="Peptidase_M16_C"/>
</dbReference>
<keyword evidence="5" id="KW-0378">Hydrolase</keyword>
<feature type="domain" description="Peptidase M16 N-terminal" evidence="10">
    <location>
        <begin position="58"/>
        <end position="191"/>
    </location>
</feature>
<dbReference type="FunFam" id="3.30.830.10:FF:000005">
    <property type="entry name" value="nardilysin isoform X1"/>
    <property type="match status" value="1"/>
</dbReference>
<keyword evidence="6" id="KW-0862">Zinc</keyword>
<keyword evidence="4" id="KW-0479">Metal-binding</keyword>
<evidence type="ECO:0000313" key="13">
    <source>
        <dbReference type="EMBL" id="PIC23635.1"/>
    </source>
</evidence>
<keyword evidence="3" id="KW-0645">Protease</keyword>
<evidence type="ECO:0000313" key="14">
    <source>
        <dbReference type="Proteomes" id="UP000230233"/>
    </source>
</evidence>
<feature type="domain" description="Peptidase M16 C-terminal" evidence="11">
    <location>
        <begin position="253"/>
        <end position="381"/>
    </location>
</feature>
<dbReference type="InterPro" id="IPR050626">
    <property type="entry name" value="Peptidase_M16"/>
</dbReference>
<dbReference type="Pfam" id="PF00675">
    <property type="entry name" value="Peptidase_M16"/>
    <property type="match status" value="1"/>
</dbReference>
<keyword evidence="7" id="KW-0482">Metalloprotease</keyword>
<dbReference type="GO" id="GO:0051603">
    <property type="term" value="P:proteolysis involved in protein catabolic process"/>
    <property type="evidence" value="ECO:0007669"/>
    <property type="project" value="TreeGrafter"/>
</dbReference>
<dbReference type="GO" id="GO:0043171">
    <property type="term" value="P:peptide catabolic process"/>
    <property type="evidence" value="ECO:0007669"/>
    <property type="project" value="TreeGrafter"/>
</dbReference>
<evidence type="ECO:0008006" key="15">
    <source>
        <dbReference type="Google" id="ProtNLM"/>
    </source>
</evidence>
<dbReference type="PANTHER" id="PTHR43690">
    <property type="entry name" value="NARDILYSIN"/>
    <property type="match status" value="1"/>
</dbReference>
<feature type="domain" description="Peptidase M16 middle/third" evidence="12">
    <location>
        <begin position="389"/>
        <end position="524"/>
    </location>
</feature>
<feature type="region of interest" description="Disordered" evidence="9">
    <location>
        <begin position="174"/>
        <end position="200"/>
    </location>
</feature>
<feature type="compositionally biased region" description="Basic and acidic residues" evidence="9">
    <location>
        <begin position="174"/>
        <end position="197"/>
    </location>
</feature>
<evidence type="ECO:0000256" key="4">
    <source>
        <dbReference type="ARBA" id="ARBA00022723"/>
    </source>
</evidence>
<sequence>MHQPRSIFGLNPQKMCSIYAADVQSTNICCDFLPRILDTFKNVLASSNIFEFCATADLSDPTTDKSAVALDVKVGSLMDPWEIPGLAHLCEHMLFMGTAKYPSENEYYKFLATHAGDSNAATSTDYTNFYFDVKPEELPGALDRFVQFFLSPLFTESATEREVCAVDSEHKNNLNNDSRRMTQVDRSRSKPGHDFRKFGTGNKKTLLEDTRKQGIDLRDALLQFHKKWFRTHLQFGHAHMSLMQLKKKGVTRQVWHDHPYGPEQLGKKVEAVPIKDSKWLSIRFPFPDLDSEYKSQPRRYISHLIGDEAPGSLLSELKRRGWVSELESGYHTPASGFAFFTVSMDLSNDGLDHVDEIIELMFNYIGMLRAKRPKEWIYEELAELKAITFRFKDKESPMSLAIDVASKLQCIPFEDILSSNYLLTKYDPDRIKELLDKLTPSNMYIRVLAQKFKGQEGSIIEPIYGTEFMEKDIDKETMQKYENALKTSNPAFHLPKKNEYIATNFDLKPREITKSEHPRLIVDDS</sequence>
<keyword evidence="14" id="KW-1185">Reference proteome</keyword>
<dbReference type="PROSITE" id="PS00143">
    <property type="entry name" value="INSULINASE"/>
    <property type="match status" value="1"/>
</dbReference>
<dbReference type="InterPro" id="IPR011765">
    <property type="entry name" value="Pept_M16_N"/>
</dbReference>
<evidence type="ECO:0000256" key="5">
    <source>
        <dbReference type="ARBA" id="ARBA00022801"/>
    </source>
</evidence>
<dbReference type="PANTHER" id="PTHR43690:SF18">
    <property type="entry name" value="INSULIN-DEGRADING ENZYME-RELATED"/>
    <property type="match status" value="1"/>
</dbReference>
<comment type="cofactor">
    <cofactor evidence="1">
        <name>Zn(2+)</name>
        <dbReference type="ChEBI" id="CHEBI:29105"/>
    </cofactor>
</comment>
<dbReference type="Pfam" id="PF16187">
    <property type="entry name" value="Peptidase_M16_M"/>
    <property type="match status" value="1"/>
</dbReference>
<evidence type="ECO:0000256" key="6">
    <source>
        <dbReference type="ARBA" id="ARBA00022833"/>
    </source>
</evidence>
<dbReference type="FunFam" id="3.30.830.10:FF:000012">
    <property type="entry name" value="Protease 3"/>
    <property type="match status" value="1"/>
</dbReference>
<evidence type="ECO:0000256" key="8">
    <source>
        <dbReference type="RuleBase" id="RU004447"/>
    </source>
</evidence>
<dbReference type="STRING" id="1611254.A0A2G5T8C5"/>
<dbReference type="Gene3D" id="3.30.830.10">
    <property type="entry name" value="Metalloenzyme, LuxS/M16 peptidase-like"/>
    <property type="match status" value="2"/>
</dbReference>
<comment type="caution">
    <text evidence="13">The sequence shown here is derived from an EMBL/GenBank/DDBJ whole genome shotgun (WGS) entry which is preliminary data.</text>
</comment>
<evidence type="ECO:0000259" key="11">
    <source>
        <dbReference type="Pfam" id="PF05193"/>
    </source>
</evidence>
<dbReference type="GO" id="GO:0005739">
    <property type="term" value="C:mitochondrion"/>
    <property type="evidence" value="ECO:0007669"/>
    <property type="project" value="TreeGrafter"/>
</dbReference>
<evidence type="ECO:0000259" key="12">
    <source>
        <dbReference type="Pfam" id="PF16187"/>
    </source>
</evidence>